<dbReference type="InterPro" id="IPR054831">
    <property type="entry name" value="UPF0122_fam_protein"/>
</dbReference>
<evidence type="ECO:0000313" key="6">
    <source>
        <dbReference type="Proteomes" id="UP000823613"/>
    </source>
</evidence>
<dbReference type="InterPro" id="IPR013324">
    <property type="entry name" value="RNA_pol_sigma_r3/r4-like"/>
</dbReference>
<feature type="coiled-coil region" evidence="4">
    <location>
        <begin position="51"/>
        <end position="98"/>
    </location>
</feature>
<comment type="similarity">
    <text evidence="1 3">Belongs to the UPF0122 family.</text>
</comment>
<comment type="function">
    <text evidence="2 3">Might take part in the signal recognition particle (SRP) pathway. This is inferred from the conservation of its genetic proximity to ftsY/ffh. May be a regulatory protein.</text>
</comment>
<accession>A0A9D9GWH6</accession>
<dbReference type="Proteomes" id="UP000823613">
    <property type="component" value="Unassembled WGS sequence"/>
</dbReference>
<organism evidence="5 6">
    <name type="scientific">Candidatus Onthovivens merdipullorum</name>
    <dbReference type="NCBI Taxonomy" id="2840889"/>
    <lineage>
        <taxon>Bacteria</taxon>
        <taxon>Bacillati</taxon>
        <taxon>Bacillota</taxon>
        <taxon>Bacilli</taxon>
        <taxon>Bacillales</taxon>
        <taxon>Candidatus Onthovivens</taxon>
    </lineage>
</organism>
<reference evidence="5" key="1">
    <citation type="submission" date="2020-10" db="EMBL/GenBank/DDBJ databases">
        <authorList>
            <person name="Gilroy R."/>
        </authorList>
    </citation>
    <scope>NUCLEOTIDE SEQUENCE</scope>
    <source>
        <strain evidence="5">11159</strain>
    </source>
</reference>
<evidence type="ECO:0000256" key="1">
    <source>
        <dbReference type="ARBA" id="ARBA00008720"/>
    </source>
</evidence>
<gene>
    <name evidence="5" type="ORF">IAC58_03565</name>
</gene>
<dbReference type="Pfam" id="PF04297">
    <property type="entry name" value="UPF0122"/>
    <property type="match status" value="1"/>
</dbReference>
<name>A0A9D9GWH6_9BACL</name>
<dbReference type="PANTHER" id="PTHR40083">
    <property type="entry name" value="UPF0122 PROTEIN CBO2450/CLC_2298"/>
    <property type="match status" value="1"/>
</dbReference>
<comment type="caution">
    <text evidence="5">The sequence shown here is derived from an EMBL/GenBank/DDBJ whole genome shotgun (WGS) entry which is preliminary data.</text>
</comment>
<sequence>MKNELIEFSYYNDLYDLYKNLLTNKQKEIADKYFIYNLSLSEIASDLDVSRSAINDLLKRVKLKLDNYEEKLKLNKKLENIKEEINKLNLDEETKKKLIEVIYNGI</sequence>
<keyword evidence="4" id="KW-0175">Coiled coil</keyword>
<dbReference type="InterPro" id="IPR036388">
    <property type="entry name" value="WH-like_DNA-bd_sf"/>
</dbReference>
<evidence type="ECO:0000256" key="2">
    <source>
        <dbReference type="ARBA" id="ARBA00024764"/>
    </source>
</evidence>
<dbReference type="AlphaFoldDB" id="A0A9D9GWH6"/>
<dbReference type="NCBIfam" id="NF045758">
    <property type="entry name" value="YlxM"/>
    <property type="match status" value="1"/>
</dbReference>
<reference evidence="5" key="2">
    <citation type="journal article" date="2021" name="PeerJ">
        <title>Extensive microbial diversity within the chicken gut microbiome revealed by metagenomics and culture.</title>
        <authorList>
            <person name="Gilroy R."/>
            <person name="Ravi A."/>
            <person name="Getino M."/>
            <person name="Pursley I."/>
            <person name="Horton D.L."/>
            <person name="Alikhan N.F."/>
            <person name="Baker D."/>
            <person name="Gharbi K."/>
            <person name="Hall N."/>
            <person name="Watson M."/>
            <person name="Adriaenssens E.M."/>
            <person name="Foster-Nyarko E."/>
            <person name="Jarju S."/>
            <person name="Secka A."/>
            <person name="Antonio M."/>
            <person name="Oren A."/>
            <person name="Chaudhuri R.R."/>
            <person name="La Ragione R."/>
            <person name="Hildebrand F."/>
            <person name="Pallen M.J."/>
        </authorList>
    </citation>
    <scope>NUCLEOTIDE SEQUENCE</scope>
    <source>
        <strain evidence="5">11159</strain>
    </source>
</reference>
<protein>
    <recommendedName>
        <fullName evidence="3">UPF0122 protein IAC58_03565</fullName>
    </recommendedName>
</protein>
<proteinExistence type="inferred from homology"/>
<evidence type="ECO:0000256" key="3">
    <source>
        <dbReference type="HAMAP-Rule" id="MF_00245"/>
    </source>
</evidence>
<dbReference type="InterPro" id="IPR007394">
    <property type="entry name" value="UPF0122"/>
</dbReference>
<dbReference type="PANTHER" id="PTHR40083:SF1">
    <property type="entry name" value="UPF0122 PROTEIN YLXM"/>
    <property type="match status" value="1"/>
</dbReference>
<dbReference type="Gene3D" id="1.10.10.10">
    <property type="entry name" value="Winged helix-like DNA-binding domain superfamily/Winged helix DNA-binding domain"/>
    <property type="match status" value="1"/>
</dbReference>
<evidence type="ECO:0000313" key="5">
    <source>
        <dbReference type="EMBL" id="MBO8427611.1"/>
    </source>
</evidence>
<dbReference type="SUPFAM" id="SSF88659">
    <property type="entry name" value="Sigma3 and sigma4 domains of RNA polymerase sigma factors"/>
    <property type="match status" value="1"/>
</dbReference>
<dbReference type="HAMAP" id="MF_00245">
    <property type="entry name" value="UPF0122"/>
    <property type="match status" value="1"/>
</dbReference>
<evidence type="ECO:0000256" key="4">
    <source>
        <dbReference type="SAM" id="Coils"/>
    </source>
</evidence>
<dbReference type="EMBL" id="JADIMY010000076">
    <property type="protein sequence ID" value="MBO8427611.1"/>
    <property type="molecule type" value="Genomic_DNA"/>
</dbReference>